<evidence type="ECO:0000256" key="15">
    <source>
        <dbReference type="SAM" id="Coils"/>
    </source>
</evidence>
<feature type="coiled-coil region" evidence="15">
    <location>
        <begin position="427"/>
        <end position="461"/>
    </location>
</feature>
<dbReference type="InterPro" id="IPR036961">
    <property type="entry name" value="Kinesin_motor_dom_sf"/>
</dbReference>
<evidence type="ECO:0000256" key="13">
    <source>
        <dbReference type="PROSITE-ProRule" id="PRU00283"/>
    </source>
</evidence>
<keyword evidence="4" id="KW-0963">Cytoplasm</keyword>
<evidence type="ECO:0000259" key="16">
    <source>
        <dbReference type="PROSITE" id="PS50067"/>
    </source>
</evidence>
<accession>A0A6A6M5W4</accession>
<dbReference type="InterPro" id="IPR027417">
    <property type="entry name" value="P-loop_NTPase"/>
</dbReference>
<dbReference type="FunFam" id="3.40.850.10:FF:000019">
    <property type="entry name" value="Kinesin-like protein KIN-5D"/>
    <property type="match status" value="1"/>
</dbReference>
<dbReference type="GO" id="GO:0090307">
    <property type="term" value="P:mitotic spindle assembly"/>
    <property type="evidence" value="ECO:0007669"/>
    <property type="project" value="TreeGrafter"/>
</dbReference>
<keyword evidence="5" id="KW-0493">Microtubule</keyword>
<dbReference type="InterPro" id="IPR001752">
    <property type="entry name" value="Kinesin_motor_dom"/>
</dbReference>
<dbReference type="PANTHER" id="PTHR47970">
    <property type="entry name" value="KINESIN-LIKE PROTEIN KIF11"/>
    <property type="match status" value="1"/>
</dbReference>
<sequence length="1530" mass="171933">MLGKKMVSFKKLAKKVKVMARGDHCDQSSQQECLLRGFEDTSPALTKTPTGFFAVYVGEEMERFVVPTSFLSHPLFKMLLEKSYNEFGFEQRNKLLVPCSVSTFQEVVNAVECCNGRPFSDEESRKNAPQVVCNEYQREVAVSQSIAGKHIDRVFTFDKVFGPSAQQEDLYEQAMVPIVNEVLEGFNCTIFAYGQTGTGKTYTMEGECKRVALTENCLQKQGSYPELLSKYLIHSKARMLNSVKVTFLELYNEEITDLLAPDEISKVALEEKQKKQLPLMEDGKGGVLVRGLEEEIVTSASEIFTLLERGSAKRRTAETLLNKQSSRSHSLFSITIHIKEATPEGEELIKCGKLNLVDLAGSENISRSGAREVNQKMMKSTLIKDLYGEIERLKAEVYAAREKNGVYIPKERYYQEESERKAMADQIEQMGVTIETHQKQLEDLQEKYNAQVQQCSHLSRKLDATEKNLNETCKLLTSTEELKKCLYALKERDFVISEQRKAENALAQQACVLRSDLEKALQDNISLYQKIGREDKLNADNRALVTNFQKELSQQVGSLQNMVASSMLRQDEHLECVEKLCHSFLDIHDKAVKDMKKKLTASRALYISHIEAVQNVVRLHKASAIAGLEEISCLASSNAHSIGDFLASEAGKAASIFDDLRSALSTHQGDMALFARELRQKFHVSGERMKEVSDFMNGFLQKILEQFQGLQNDAAQADEIQLKSIADFQKAYEQPGLQSHSASKRAGLLLLLCPIFILLIYCEVGLKVELIVDSRLVVLRETATGNKANLDMHASSMEGMTTDAKRKWQEFSMQAENDAKDCADYSAVKHCRMELLLQQCLSTTESAFEHWKKTRESVNEMGSKHVSSLLSLTRNVSDSIEQNDAEIGCARVAAEQDGARNSDDVLKHIDNVSEQERESVSGILGAVKAHADTLEVFREDLSGQSTAIESKAQETLQQQYMDYEPTGTTPVRCEPDIPSKGTIESLRAMPMETLLEEFRENNSYESFEVKELKPSLIPSLTVANKLLYEYAHHRDLADASVLFDKMGERDCVSWSVLIGGFAKVGDYMHCLETFRELIRYGVQPDNYTLPFVIKACRDKMGLMIGRLVHCIVMKYGFHLDRFVCAALVDMYAKCGVIEDAKQLFDKMSSKDLVTWTVMIGAYAECGNANESLVLFDQMREEGFVPDEIAMVAIVNACAKLGAMNKARQVHDYVNRSKISKGVILGTAMIDMYAKCGSVDSAREIFDRMQQKNVISWSAMIAAYGYHGQGKKALELFPMMLSSGIKPNNITFVSLLYACSHSGLVEDGLRLFSLMWESYGVRPDIKHYTCMVDLLGRAGRLNEALGFIENTTVEKDEGLWSALLGACRIHKDIDLAEKAANLFLSYGPRILGLIYCFQTFMQMQGGRKMWQSVGDCTHPRTKEIHEMLKTLSRKLELAGYVPDTNFVLQEVDDETKLGILYTHSEKLAIAFGLIATHEGTAIRISKNLRICGDCHTFSKFASAITQREIIVRDSSRFHHFKEGACSCGDYW</sequence>
<dbReference type="GO" id="GO:0008270">
    <property type="term" value="F:zinc ion binding"/>
    <property type="evidence" value="ECO:0007669"/>
    <property type="project" value="InterPro"/>
</dbReference>
<evidence type="ECO:0000256" key="11">
    <source>
        <dbReference type="ARBA" id="ARBA00034704"/>
    </source>
</evidence>
<dbReference type="Pfam" id="PF14432">
    <property type="entry name" value="DYW_deaminase"/>
    <property type="match status" value="1"/>
</dbReference>
<comment type="subcellular location">
    <subcellularLocation>
        <location evidence="1">Cytoplasm</location>
        <location evidence="1">Cytoskeleton</location>
        <location evidence="1">Spindle</location>
    </subcellularLocation>
</comment>
<keyword evidence="6" id="KW-0677">Repeat</keyword>
<dbReference type="InterPro" id="IPR019821">
    <property type="entry name" value="Kinesin_motor_CS"/>
</dbReference>
<evidence type="ECO:0000256" key="5">
    <source>
        <dbReference type="ARBA" id="ARBA00022701"/>
    </source>
</evidence>
<dbReference type="FunFam" id="1.25.40.10:FF:000427">
    <property type="entry name" value="Pentatricopeptide repeat-containing protein chloroplastic"/>
    <property type="match status" value="1"/>
</dbReference>
<evidence type="ECO:0000256" key="14">
    <source>
        <dbReference type="PROSITE-ProRule" id="PRU00708"/>
    </source>
</evidence>
<evidence type="ECO:0000256" key="1">
    <source>
        <dbReference type="ARBA" id="ARBA00004186"/>
    </source>
</evidence>
<comment type="function">
    <text evidence="12">Responsible for microtubule translocation. May be important for the organization of phragmoplast-specific arrays of microtubules. Plays an essential role in stabilizing the mitotic spindle. Required during mitotic cytokinesis.</text>
</comment>
<gene>
    <name evidence="17" type="ORF">GH714_030567</name>
</gene>
<dbReference type="PRINTS" id="PR00380">
    <property type="entry name" value="KINESINHEAVY"/>
</dbReference>
<dbReference type="PROSITE" id="PS50067">
    <property type="entry name" value="KINESIN_MOTOR_2"/>
    <property type="match status" value="1"/>
</dbReference>
<keyword evidence="10" id="KW-0206">Cytoskeleton</keyword>
<evidence type="ECO:0000256" key="6">
    <source>
        <dbReference type="ARBA" id="ARBA00022737"/>
    </source>
</evidence>
<reference evidence="17 18" key="1">
    <citation type="journal article" date="2020" name="Mol. Plant">
        <title>The Chromosome-Based Rubber Tree Genome Provides New Insights into Spurge Genome Evolution and Rubber Biosynthesis.</title>
        <authorList>
            <person name="Liu J."/>
            <person name="Shi C."/>
            <person name="Shi C.C."/>
            <person name="Li W."/>
            <person name="Zhang Q.J."/>
            <person name="Zhang Y."/>
            <person name="Li K."/>
            <person name="Lu H.F."/>
            <person name="Shi C."/>
            <person name="Zhu S.T."/>
            <person name="Xiao Z.Y."/>
            <person name="Nan H."/>
            <person name="Yue Y."/>
            <person name="Zhu X.G."/>
            <person name="Wu Y."/>
            <person name="Hong X.N."/>
            <person name="Fan G.Y."/>
            <person name="Tong Y."/>
            <person name="Zhang D."/>
            <person name="Mao C.L."/>
            <person name="Liu Y.L."/>
            <person name="Hao S.J."/>
            <person name="Liu W.Q."/>
            <person name="Lv M.Q."/>
            <person name="Zhang H.B."/>
            <person name="Liu Y."/>
            <person name="Hu-Tang G.R."/>
            <person name="Wang J.P."/>
            <person name="Wang J.H."/>
            <person name="Sun Y.H."/>
            <person name="Ni S.B."/>
            <person name="Chen W.B."/>
            <person name="Zhang X.C."/>
            <person name="Jiao Y.N."/>
            <person name="Eichler E.E."/>
            <person name="Li G.H."/>
            <person name="Liu X."/>
            <person name="Gao L.Z."/>
        </authorList>
    </citation>
    <scope>NUCLEOTIDE SEQUENCE [LARGE SCALE GENOMIC DNA]</scope>
    <source>
        <strain evidence="18">cv. GT1</strain>
        <tissue evidence="17">Leaf</tissue>
    </source>
</reference>
<dbReference type="GO" id="GO:0007018">
    <property type="term" value="P:microtubule-based movement"/>
    <property type="evidence" value="ECO:0007669"/>
    <property type="project" value="InterPro"/>
</dbReference>
<feature type="binding site" evidence="13">
    <location>
        <begin position="194"/>
        <end position="201"/>
    </location>
    <ligand>
        <name>ATP</name>
        <dbReference type="ChEBI" id="CHEBI:30616"/>
    </ligand>
</feature>
<dbReference type="GO" id="GO:0008017">
    <property type="term" value="F:microtubule binding"/>
    <property type="evidence" value="ECO:0007669"/>
    <property type="project" value="InterPro"/>
</dbReference>
<evidence type="ECO:0000256" key="4">
    <source>
        <dbReference type="ARBA" id="ARBA00022490"/>
    </source>
</evidence>
<dbReference type="InterPro" id="IPR011990">
    <property type="entry name" value="TPR-like_helical_dom_sf"/>
</dbReference>
<evidence type="ECO:0000256" key="12">
    <source>
        <dbReference type="ARBA" id="ARBA00046159"/>
    </source>
</evidence>
<organism evidence="17 18">
    <name type="scientific">Hevea brasiliensis</name>
    <name type="common">Para rubber tree</name>
    <name type="synonym">Siphonia brasiliensis</name>
    <dbReference type="NCBI Taxonomy" id="3981"/>
    <lineage>
        <taxon>Eukaryota</taxon>
        <taxon>Viridiplantae</taxon>
        <taxon>Streptophyta</taxon>
        <taxon>Embryophyta</taxon>
        <taxon>Tracheophyta</taxon>
        <taxon>Spermatophyta</taxon>
        <taxon>Magnoliopsida</taxon>
        <taxon>eudicotyledons</taxon>
        <taxon>Gunneridae</taxon>
        <taxon>Pentapetalae</taxon>
        <taxon>rosids</taxon>
        <taxon>fabids</taxon>
        <taxon>Malpighiales</taxon>
        <taxon>Euphorbiaceae</taxon>
        <taxon>Crotonoideae</taxon>
        <taxon>Micrandreae</taxon>
        <taxon>Hevea</taxon>
    </lineage>
</organism>
<feature type="repeat" description="PPR" evidence="14">
    <location>
        <begin position="1221"/>
        <end position="1251"/>
    </location>
</feature>
<evidence type="ECO:0000256" key="7">
    <source>
        <dbReference type="ARBA" id="ARBA00022741"/>
    </source>
</evidence>
<dbReference type="Pfam" id="PF00225">
    <property type="entry name" value="Kinesin"/>
    <property type="match status" value="1"/>
</dbReference>
<dbReference type="Pfam" id="PF01535">
    <property type="entry name" value="PPR"/>
    <property type="match status" value="2"/>
</dbReference>
<feature type="repeat" description="PPR" evidence="14">
    <location>
        <begin position="1120"/>
        <end position="1150"/>
    </location>
</feature>
<dbReference type="NCBIfam" id="TIGR00756">
    <property type="entry name" value="PPR"/>
    <property type="match status" value="6"/>
</dbReference>
<dbReference type="InterPro" id="IPR047149">
    <property type="entry name" value="KIF11-like"/>
</dbReference>
<evidence type="ECO:0000313" key="18">
    <source>
        <dbReference type="Proteomes" id="UP000467840"/>
    </source>
</evidence>
<feature type="repeat" description="PPR" evidence="14">
    <location>
        <begin position="1287"/>
        <end position="1322"/>
    </location>
</feature>
<feature type="repeat" description="PPR" evidence="14">
    <location>
        <begin position="1151"/>
        <end position="1185"/>
    </location>
</feature>
<dbReference type="GO" id="GO:0051231">
    <property type="term" value="P:spindle elongation"/>
    <property type="evidence" value="ECO:0007669"/>
    <property type="project" value="TreeGrafter"/>
</dbReference>
<dbReference type="Gene3D" id="1.25.40.10">
    <property type="entry name" value="Tetratricopeptide repeat domain"/>
    <property type="match status" value="3"/>
</dbReference>
<keyword evidence="15" id="KW-0175">Coiled coil</keyword>
<keyword evidence="8 13" id="KW-0067">ATP-binding</keyword>
<proteinExistence type="inferred from homology"/>
<comment type="caution">
    <text evidence="17">The sequence shown here is derived from an EMBL/GenBank/DDBJ whole genome shotgun (WGS) entry which is preliminary data.</text>
</comment>
<dbReference type="EMBL" id="JAAGAX010000008">
    <property type="protein sequence ID" value="KAF2307646.1"/>
    <property type="molecule type" value="Genomic_DNA"/>
</dbReference>
<dbReference type="Pfam" id="PF02519">
    <property type="entry name" value="Auxin_inducible"/>
    <property type="match status" value="1"/>
</dbReference>
<comment type="similarity">
    <text evidence="11">Belongs to the TRAFAC class myosin-kinesin ATPase superfamily. Kinesin family. KIN-5/BimC subfamily.</text>
</comment>
<dbReference type="SMART" id="SM00129">
    <property type="entry name" value="KISc"/>
    <property type="match status" value="1"/>
</dbReference>
<evidence type="ECO:0000256" key="3">
    <source>
        <dbReference type="ARBA" id="ARBA00006974"/>
    </source>
</evidence>
<dbReference type="GO" id="GO:0008574">
    <property type="term" value="F:plus-end-directed microtubule motor activity"/>
    <property type="evidence" value="ECO:0007669"/>
    <property type="project" value="TreeGrafter"/>
</dbReference>
<evidence type="ECO:0000256" key="8">
    <source>
        <dbReference type="ARBA" id="ARBA00022840"/>
    </source>
</evidence>
<dbReference type="InterPro" id="IPR003676">
    <property type="entry name" value="SAUR_fam"/>
</dbReference>
<name>A0A6A6M5W4_HEVBR</name>
<protein>
    <recommendedName>
        <fullName evidence="16">Kinesin motor domain-containing protein</fullName>
    </recommendedName>
</protein>
<dbReference type="Proteomes" id="UP000467840">
    <property type="component" value="Chromosome 9"/>
</dbReference>
<dbReference type="GO" id="GO:0005524">
    <property type="term" value="F:ATP binding"/>
    <property type="evidence" value="ECO:0007669"/>
    <property type="project" value="UniProtKB-UniRule"/>
</dbReference>
<feature type="repeat" description="PPR" evidence="14">
    <location>
        <begin position="1050"/>
        <end position="1084"/>
    </location>
</feature>
<dbReference type="GO" id="GO:0005876">
    <property type="term" value="C:spindle microtubule"/>
    <property type="evidence" value="ECO:0007669"/>
    <property type="project" value="TreeGrafter"/>
</dbReference>
<keyword evidence="18" id="KW-1185">Reference proteome</keyword>
<dbReference type="Gene3D" id="3.40.850.10">
    <property type="entry name" value="Kinesin motor domain"/>
    <property type="match status" value="1"/>
</dbReference>
<dbReference type="FunFam" id="1.25.40.10:FF:000090">
    <property type="entry name" value="Pentatricopeptide repeat-containing protein, chloroplastic"/>
    <property type="match status" value="1"/>
</dbReference>
<feature type="repeat" description="PPR" evidence="14">
    <location>
        <begin position="1252"/>
        <end position="1286"/>
    </location>
</feature>
<dbReference type="Pfam" id="PF13041">
    <property type="entry name" value="PPR_2"/>
    <property type="match status" value="2"/>
</dbReference>
<evidence type="ECO:0000256" key="9">
    <source>
        <dbReference type="ARBA" id="ARBA00023175"/>
    </source>
</evidence>
<dbReference type="PROSITE" id="PS51375">
    <property type="entry name" value="PPR"/>
    <property type="match status" value="6"/>
</dbReference>
<dbReference type="GO" id="GO:0072686">
    <property type="term" value="C:mitotic spindle"/>
    <property type="evidence" value="ECO:0007669"/>
    <property type="project" value="TreeGrafter"/>
</dbReference>
<dbReference type="PROSITE" id="PS00411">
    <property type="entry name" value="KINESIN_MOTOR_1"/>
    <property type="match status" value="1"/>
</dbReference>
<dbReference type="InterPro" id="IPR032867">
    <property type="entry name" value="DYW_dom"/>
</dbReference>
<dbReference type="InterPro" id="IPR002885">
    <property type="entry name" value="PPR_rpt"/>
</dbReference>
<dbReference type="SUPFAM" id="SSF52540">
    <property type="entry name" value="P-loop containing nucleoside triphosphate hydrolases"/>
    <property type="match status" value="1"/>
</dbReference>
<evidence type="ECO:0000256" key="2">
    <source>
        <dbReference type="ARBA" id="ARBA00006643"/>
    </source>
</evidence>
<comment type="similarity">
    <text evidence="3">Belongs to the ARG7 family.</text>
</comment>
<dbReference type="PANTHER" id="PTHR47970:SF12">
    <property type="entry name" value="KINESIN FAMILY MEMBER 11"/>
    <property type="match status" value="1"/>
</dbReference>
<evidence type="ECO:0000313" key="17">
    <source>
        <dbReference type="EMBL" id="KAF2307646.1"/>
    </source>
</evidence>
<dbReference type="GO" id="GO:0009733">
    <property type="term" value="P:response to auxin"/>
    <property type="evidence" value="ECO:0007669"/>
    <property type="project" value="InterPro"/>
</dbReference>
<evidence type="ECO:0000256" key="10">
    <source>
        <dbReference type="ARBA" id="ARBA00023212"/>
    </source>
</evidence>
<keyword evidence="9 13" id="KW-0505">Motor protein</keyword>
<keyword evidence="7 13" id="KW-0547">Nucleotide-binding</keyword>
<comment type="similarity">
    <text evidence="2">Belongs to the PPR family. PCMP-H subfamily.</text>
</comment>
<feature type="domain" description="Kinesin motor" evidence="16">
    <location>
        <begin position="109"/>
        <end position="371"/>
    </location>
</feature>